<keyword evidence="9" id="KW-1185">Reference proteome</keyword>
<evidence type="ECO:0000313" key="8">
    <source>
        <dbReference type="EMBL" id="MFC0268252.1"/>
    </source>
</evidence>
<keyword evidence="6 7" id="KW-0472">Membrane</keyword>
<dbReference type="InterPro" id="IPR001036">
    <property type="entry name" value="Acrflvin-R"/>
</dbReference>
<evidence type="ECO:0000256" key="6">
    <source>
        <dbReference type="ARBA" id="ARBA00023136"/>
    </source>
</evidence>
<dbReference type="PANTHER" id="PTHR32063">
    <property type="match status" value="1"/>
</dbReference>
<dbReference type="PRINTS" id="PR00702">
    <property type="entry name" value="ACRIFLAVINRP"/>
</dbReference>
<feature type="transmembrane region" description="Helical" evidence="7">
    <location>
        <begin position="388"/>
        <end position="410"/>
    </location>
</feature>
<keyword evidence="4 7" id="KW-0812">Transmembrane</keyword>
<dbReference type="Gene3D" id="3.30.70.1320">
    <property type="entry name" value="Multidrug efflux transporter AcrB pore domain like"/>
    <property type="match status" value="1"/>
</dbReference>
<feature type="transmembrane region" description="Helical" evidence="7">
    <location>
        <begin position="955"/>
        <end position="976"/>
    </location>
</feature>
<dbReference type="Gene3D" id="3.30.70.1440">
    <property type="entry name" value="Multidrug efflux transporter AcrB pore domain"/>
    <property type="match status" value="1"/>
</dbReference>
<feature type="transmembrane region" description="Helical" evidence="7">
    <location>
        <begin position="910"/>
        <end position="935"/>
    </location>
</feature>
<feature type="transmembrane region" description="Helical" evidence="7">
    <location>
        <begin position="858"/>
        <end position="877"/>
    </location>
</feature>
<gene>
    <name evidence="8" type="ORF">ACFFHW_09690</name>
</gene>
<dbReference type="Gene3D" id="3.30.70.1430">
    <property type="entry name" value="Multidrug efflux transporter AcrB pore domain"/>
    <property type="match status" value="2"/>
</dbReference>
<keyword evidence="3" id="KW-0997">Cell inner membrane</keyword>
<dbReference type="EMBL" id="JBHLVX010000040">
    <property type="protein sequence ID" value="MFC0268252.1"/>
    <property type="molecule type" value="Genomic_DNA"/>
</dbReference>
<dbReference type="Gene3D" id="1.20.1640.10">
    <property type="entry name" value="Multidrug efflux transporter AcrB transmembrane domain"/>
    <property type="match status" value="2"/>
</dbReference>
<proteinExistence type="predicted"/>
<dbReference type="Pfam" id="PF00873">
    <property type="entry name" value="ACR_tran"/>
    <property type="match status" value="1"/>
</dbReference>
<feature type="transmembrane region" description="Helical" evidence="7">
    <location>
        <begin position="530"/>
        <end position="547"/>
    </location>
</feature>
<protein>
    <submittedName>
        <fullName evidence="8">Efflux RND transporter permease subunit</fullName>
    </submittedName>
</protein>
<evidence type="ECO:0000256" key="4">
    <source>
        <dbReference type="ARBA" id="ARBA00022692"/>
    </source>
</evidence>
<dbReference type="SUPFAM" id="SSF82693">
    <property type="entry name" value="Multidrug efflux transporter AcrB pore domain, PN1, PN2, PC1 and PC2 subdomains"/>
    <property type="match status" value="4"/>
</dbReference>
<feature type="transmembrane region" description="Helical" evidence="7">
    <location>
        <begin position="336"/>
        <end position="353"/>
    </location>
</feature>
<dbReference type="SUPFAM" id="SSF82714">
    <property type="entry name" value="Multidrug efflux transporter AcrB TolC docking domain, DN and DC subdomains"/>
    <property type="match status" value="2"/>
</dbReference>
<keyword evidence="5 7" id="KW-1133">Transmembrane helix</keyword>
<accession>A0ABV6G3M2</accession>
<keyword evidence="1" id="KW-0813">Transport</keyword>
<dbReference type="RefSeq" id="WP_019951836.1">
    <property type="nucleotide sequence ID" value="NZ_JBHLVX010000040.1"/>
</dbReference>
<dbReference type="SUPFAM" id="SSF82866">
    <property type="entry name" value="Multidrug efflux transporter AcrB transmembrane domain"/>
    <property type="match status" value="2"/>
</dbReference>
<feature type="transmembrane region" description="Helical" evidence="7">
    <location>
        <begin position="360"/>
        <end position="382"/>
    </location>
</feature>
<evidence type="ECO:0000256" key="5">
    <source>
        <dbReference type="ARBA" id="ARBA00022989"/>
    </source>
</evidence>
<feature type="transmembrane region" description="Helical" evidence="7">
    <location>
        <begin position="463"/>
        <end position="486"/>
    </location>
</feature>
<sequence>MNIAAPFIHRPIATSLLTLAVLLGGVLAWARLPVAPLPAVSFPTLMVTASLPGANPETMASTVATPLERSLGQIAGISQLTSSSSEGSTRITVQFDPGKDINEAARQVQAAINRAEALLPSAMTDSPTLRRLNPAEAPIMILTLTSAELDKGSLYRLADEQVAPLIARAQGVSRVSVGGSASPAVRVSLNPRRLESAGIGLDQVRRAIVATNSNTPTGFTQNEHYRWRIDSASQLFDAAAYRQLVIARSGEHVVHLGDVAEVDESVEDQHNIGFYNRQPAVVVVISPTVDANVIDTIASIRERLPQIRDALPASAELRVMLDRSPGIRASLAETQLTLLLAVALVILVILAFLRSPRATLIPAAVIPVSLLGTFMVMFALGFSLNTLSLMALIIAIGFVVDDAIVVVENISRHIEAGMSVREAALSGAREVGFTVLSMSLSLVAVFIPMLLLGGFAGSMFREFAVTLSAAVLMSLLVSLSLTPMLCSRWLGRKNGIRRPGPVERSLTRFGAVVLRGYATTLDIALRHRRLTLVSLLAVIMLNGWLYVHIDKGFIPSQDTGRLIGALQADRSISFDAMAAKLEEVRDRLLADDDVESVLGFLGGNGPGGGGISSATLFVTLSDDRQQSTNATANRLIAQLSDIPGAQVFMRGLSDVQIGGRSSSNSQYELTLKSDDLALLNEWSSRVAEALRDMPQITGVDSDNLSGGQAVRLVVDRDRAAQLGLDMREIDRLLGNAFAQSRVSRLYEGTSQYFVVMEVAERWRRSAQSLEMLHIVNDDGTPVPLAAFSHFARSTSPISVNHQDQFAAATLSFNLMDGVALSEATDAIEQRLDELSLPVDVQADFEGSAASFQSSATTMPLLVLAALITVYLVLGILYESTVHPLTILSTLPSAGIGALLALMLLDMPFSLIAMIGIIMLVGVVKKNAIMLVDFALDAERSRNLDALTAVREAALVRFRPIMMTTLSAILGALPLVLGSDENAALRAPLGVTIIGGLIVSQLLTLYTTPVVYLYLDRLRRRRQPNAGV</sequence>
<evidence type="ECO:0000313" key="9">
    <source>
        <dbReference type="Proteomes" id="UP001589814"/>
    </source>
</evidence>
<dbReference type="Gene3D" id="3.30.2090.10">
    <property type="entry name" value="Multidrug efflux transporter AcrB TolC docking domain, DN and DC subdomains"/>
    <property type="match status" value="2"/>
</dbReference>
<evidence type="ECO:0000256" key="1">
    <source>
        <dbReference type="ARBA" id="ARBA00022448"/>
    </source>
</evidence>
<dbReference type="InterPro" id="IPR027463">
    <property type="entry name" value="AcrB_DN_DC_subdom"/>
</dbReference>
<reference evidence="8 9" key="1">
    <citation type="submission" date="2024-09" db="EMBL/GenBank/DDBJ databases">
        <authorList>
            <person name="Sun Q."/>
            <person name="Mori K."/>
        </authorList>
    </citation>
    <scope>NUCLEOTIDE SEQUENCE [LARGE SCALE GENOMIC DNA]</scope>
    <source>
        <strain evidence="8 9">CCM 7415</strain>
    </source>
</reference>
<dbReference type="PANTHER" id="PTHR32063:SF34">
    <property type="entry name" value="MULTIDRUG RESISTANCE PROTEIN MDTC"/>
    <property type="match status" value="1"/>
</dbReference>
<feature type="transmembrane region" description="Helical" evidence="7">
    <location>
        <begin position="988"/>
        <end position="1014"/>
    </location>
</feature>
<evidence type="ECO:0000256" key="2">
    <source>
        <dbReference type="ARBA" id="ARBA00022475"/>
    </source>
</evidence>
<organism evidence="8 9">
    <name type="scientific">Kushneria aurantia</name>
    <dbReference type="NCBI Taxonomy" id="504092"/>
    <lineage>
        <taxon>Bacteria</taxon>
        <taxon>Pseudomonadati</taxon>
        <taxon>Pseudomonadota</taxon>
        <taxon>Gammaproteobacteria</taxon>
        <taxon>Oceanospirillales</taxon>
        <taxon>Halomonadaceae</taxon>
        <taxon>Kushneria</taxon>
    </lineage>
</organism>
<dbReference type="Proteomes" id="UP001589814">
    <property type="component" value="Unassembled WGS sequence"/>
</dbReference>
<evidence type="ECO:0000256" key="3">
    <source>
        <dbReference type="ARBA" id="ARBA00022519"/>
    </source>
</evidence>
<comment type="caution">
    <text evidence="8">The sequence shown here is derived from an EMBL/GenBank/DDBJ whole genome shotgun (WGS) entry which is preliminary data.</text>
</comment>
<keyword evidence="2" id="KW-1003">Cell membrane</keyword>
<feature type="transmembrane region" description="Helical" evidence="7">
    <location>
        <begin position="431"/>
        <end position="451"/>
    </location>
</feature>
<name>A0ABV6G3M2_9GAMM</name>
<evidence type="ECO:0000256" key="7">
    <source>
        <dbReference type="SAM" id="Phobius"/>
    </source>
</evidence>